<sequence>MIDCFFLSKRIGCAFLLEIVYAHQKLVSMILEMVSMKS</sequence>
<organism evidence="1">
    <name type="scientific">Clostridioides difficile</name>
    <name type="common">Peptoclostridium difficile</name>
    <dbReference type="NCBI Taxonomy" id="1496"/>
    <lineage>
        <taxon>Bacteria</taxon>
        <taxon>Bacillati</taxon>
        <taxon>Bacillota</taxon>
        <taxon>Clostridia</taxon>
        <taxon>Peptostreptococcales</taxon>
        <taxon>Peptostreptococcaceae</taxon>
        <taxon>Clostridioides</taxon>
    </lineage>
</organism>
<gene>
    <name evidence="2" type="ORF">BN1095_470051</name>
    <name evidence="1" type="ORF">BN1097_250115</name>
</gene>
<proteinExistence type="predicted"/>
<protein>
    <submittedName>
        <fullName evidence="1">Uncharacterized protein</fullName>
    </submittedName>
</protein>
<name>A0A069A0M9_CLODI</name>
<dbReference type="EMBL" id="LK932360">
    <property type="protein sequence ID" value="CDS84232.1"/>
    <property type="molecule type" value="Genomic_DNA"/>
</dbReference>
<accession>A0A069A0M9</accession>
<evidence type="ECO:0000313" key="1">
    <source>
        <dbReference type="EMBL" id="CDS84232.1"/>
    </source>
</evidence>
<dbReference type="AlphaFoldDB" id="A0A069A0M9"/>
<evidence type="ECO:0000313" key="2">
    <source>
        <dbReference type="EMBL" id="CDT41816.1"/>
    </source>
</evidence>
<dbReference type="EMBL" id="LK933149">
    <property type="protein sequence ID" value="CDT41816.1"/>
    <property type="molecule type" value="Genomic_DNA"/>
</dbReference>
<reference evidence="1" key="1">
    <citation type="submission" date="2014-07" db="EMBL/GenBank/DDBJ databases">
        <authorList>
            <person name="Monot Marc"/>
        </authorList>
    </citation>
    <scope>NUCLEOTIDE SEQUENCE</scope>
    <source>
        <strain evidence="2">7032989</strain>
        <strain evidence="1">7032994</strain>
    </source>
</reference>